<evidence type="ECO:0000313" key="1">
    <source>
        <dbReference type="EMBL" id="PRZ12801.1"/>
    </source>
</evidence>
<sequence>MYMTHSETSKQISLDSDTGRVLMVYNFPVYPETNEVHLRSAEDIAKRALALHLLLGVIFYREPEKVVEWAREEGLWDSLSPQEQNVFSVPISDLSPAEKSWNQRAMQSNLLTWRIEGLLALLWSLNLVEELDLPIERCDGSFIREVLPGLGEPLEPFIAKAECRPIEEIVHMLDKHFEIYNQQVEAFNHDETLEYDMLITYERIHALNWVCGLISKWDD</sequence>
<comment type="caution">
    <text evidence="1">The sequence shown here is derived from an EMBL/GenBank/DDBJ whole genome shotgun (WGS) entry which is preliminary data.</text>
</comment>
<keyword evidence="2" id="KW-1185">Reference proteome</keyword>
<gene>
    <name evidence="1" type="ORF">CLV36_11115</name>
</gene>
<evidence type="ECO:0000313" key="2">
    <source>
        <dbReference type="Proteomes" id="UP000238836"/>
    </source>
</evidence>
<protein>
    <submittedName>
        <fullName evidence="1">Uncharacterized protein DUF4272</fullName>
    </submittedName>
</protein>
<dbReference type="Proteomes" id="UP000238836">
    <property type="component" value="Unassembled WGS sequence"/>
</dbReference>
<name>A0ABX5ELA7_9BACL</name>
<dbReference type="EMBL" id="PVTZ01000011">
    <property type="protein sequence ID" value="PRZ12801.1"/>
    <property type="molecule type" value="Genomic_DNA"/>
</dbReference>
<dbReference type="Pfam" id="PF14094">
    <property type="entry name" value="DUF4272"/>
    <property type="match status" value="1"/>
</dbReference>
<proteinExistence type="predicted"/>
<reference evidence="1 2" key="1">
    <citation type="submission" date="2018-03" db="EMBL/GenBank/DDBJ databases">
        <title>Genomic Encyclopedia of Archaeal and Bacterial Type Strains, Phase II (KMG-II): from individual species to whole genera.</title>
        <authorList>
            <person name="Goeker M."/>
        </authorList>
    </citation>
    <scope>NUCLEOTIDE SEQUENCE [LARGE SCALE GENOMIC DNA]</scope>
    <source>
        <strain evidence="1 2">RHA1</strain>
    </source>
</reference>
<accession>A0ABX5ELA7</accession>
<organism evidence="1 2">
    <name type="scientific">Laceyella sediminis</name>
    <dbReference type="NCBI Taxonomy" id="573074"/>
    <lineage>
        <taxon>Bacteria</taxon>
        <taxon>Bacillati</taxon>
        <taxon>Bacillota</taxon>
        <taxon>Bacilli</taxon>
        <taxon>Bacillales</taxon>
        <taxon>Thermoactinomycetaceae</taxon>
        <taxon>Laceyella</taxon>
    </lineage>
</organism>
<dbReference type="InterPro" id="IPR025368">
    <property type="entry name" value="DUF4272"/>
</dbReference>